<comment type="caution">
    <text evidence="9">The sequence shown here is derived from an EMBL/GenBank/DDBJ whole genome shotgun (WGS) entry which is preliminary data.</text>
</comment>
<protein>
    <recommendedName>
        <fullName evidence="7">Pre-mRNA-splicing factor 38</fullName>
    </recommendedName>
</protein>
<organism evidence="9 10">
    <name type="scientific">Sclerotinia trifoliorum</name>
    <dbReference type="NCBI Taxonomy" id="28548"/>
    <lineage>
        <taxon>Eukaryota</taxon>
        <taxon>Fungi</taxon>
        <taxon>Dikarya</taxon>
        <taxon>Ascomycota</taxon>
        <taxon>Pezizomycotina</taxon>
        <taxon>Leotiomycetes</taxon>
        <taxon>Helotiales</taxon>
        <taxon>Sclerotiniaceae</taxon>
        <taxon>Sclerotinia</taxon>
    </lineage>
</organism>
<proteinExistence type="inferred from homology"/>
<comment type="subcellular location">
    <subcellularLocation>
        <location evidence="1 7">Nucleus</location>
    </subcellularLocation>
</comment>
<keyword evidence="6 7" id="KW-0539">Nucleus</keyword>
<accession>A0A8H2VTK2</accession>
<evidence type="ECO:0000256" key="4">
    <source>
        <dbReference type="ARBA" id="ARBA00022728"/>
    </source>
</evidence>
<evidence type="ECO:0000256" key="6">
    <source>
        <dbReference type="ARBA" id="ARBA00023242"/>
    </source>
</evidence>
<dbReference type="Proteomes" id="UP000624404">
    <property type="component" value="Unassembled WGS sequence"/>
</dbReference>
<comment type="similarity">
    <text evidence="2 7">Belongs to the PRP38 family.</text>
</comment>
<keyword evidence="3 7" id="KW-0507">mRNA processing</keyword>
<keyword evidence="5 7" id="KW-0508">mRNA splicing</keyword>
<comment type="function">
    <text evidence="7">Required for pre-mRNA splicing.</text>
</comment>
<feature type="compositionally biased region" description="Acidic residues" evidence="8">
    <location>
        <begin position="229"/>
        <end position="240"/>
    </location>
</feature>
<evidence type="ECO:0000313" key="9">
    <source>
        <dbReference type="EMBL" id="CAD6443964.1"/>
    </source>
</evidence>
<dbReference type="InterPro" id="IPR005037">
    <property type="entry name" value="PRP38"/>
</dbReference>
<keyword evidence="10" id="KW-1185">Reference proteome</keyword>
<feature type="compositionally biased region" description="Basic and acidic residues" evidence="8">
    <location>
        <begin position="1"/>
        <end position="16"/>
    </location>
</feature>
<feature type="region of interest" description="Disordered" evidence="8">
    <location>
        <begin position="214"/>
        <end position="257"/>
    </location>
</feature>
<evidence type="ECO:0000256" key="5">
    <source>
        <dbReference type="ARBA" id="ARBA00023187"/>
    </source>
</evidence>
<dbReference type="PANTHER" id="PTHR23142">
    <property type="entry name" value="PRE-MRNA-SPLICING FACTOR 38A-RELATED"/>
    <property type="match status" value="1"/>
</dbReference>
<name>A0A8H2VTK2_9HELO</name>
<evidence type="ECO:0000313" key="10">
    <source>
        <dbReference type="Proteomes" id="UP000624404"/>
    </source>
</evidence>
<evidence type="ECO:0000256" key="3">
    <source>
        <dbReference type="ARBA" id="ARBA00022664"/>
    </source>
</evidence>
<reference evidence="9" key="1">
    <citation type="submission" date="2020-10" db="EMBL/GenBank/DDBJ databases">
        <authorList>
            <person name="Kusch S."/>
        </authorList>
    </citation>
    <scope>NUCLEOTIDE SEQUENCE</scope>
    <source>
        <strain evidence="9">SwB9</strain>
    </source>
</reference>
<dbReference type="GO" id="GO:0000398">
    <property type="term" value="P:mRNA splicing, via spliceosome"/>
    <property type="evidence" value="ECO:0007669"/>
    <property type="project" value="UniProtKB-UniRule"/>
</dbReference>
<evidence type="ECO:0000256" key="2">
    <source>
        <dbReference type="ARBA" id="ARBA00006164"/>
    </source>
</evidence>
<dbReference type="Pfam" id="PF03371">
    <property type="entry name" value="PRP38"/>
    <property type="match status" value="1"/>
</dbReference>
<keyword evidence="4 7" id="KW-0747">Spliceosome</keyword>
<sequence>MTTHRADEKRFLDERGNTGPLAPNGLNPATILEKPVRERIVDCYFWKDQCFALNEADIVSRVVSHVTFIAGTYGDSQRPSPFLCLAFKLLQLGPSDDILQEYMGYGGKKFKYLRALALFYWRMTRQAKDVFMVLEGYLDDRRKLRRKTRTGTTLTFMDQFVDDLLTKDRVCGTTLWKMPKREILEDLEVLEPRISPLGDIEDLLDESEGEVEVVKNGAGSGSVGSPGEEFGEEAVEEEEKMDVVASNEASPNRQDSL</sequence>
<feature type="compositionally biased region" description="Polar residues" evidence="8">
    <location>
        <begin position="247"/>
        <end position="257"/>
    </location>
</feature>
<dbReference type="EMBL" id="CAJHIA010000011">
    <property type="protein sequence ID" value="CAD6443964.1"/>
    <property type="molecule type" value="Genomic_DNA"/>
</dbReference>
<dbReference type="GO" id="GO:0005681">
    <property type="term" value="C:spliceosomal complex"/>
    <property type="evidence" value="ECO:0007669"/>
    <property type="project" value="UniProtKB-KW"/>
</dbReference>
<dbReference type="AlphaFoldDB" id="A0A8H2VTK2"/>
<evidence type="ECO:0000256" key="1">
    <source>
        <dbReference type="ARBA" id="ARBA00004123"/>
    </source>
</evidence>
<evidence type="ECO:0000256" key="8">
    <source>
        <dbReference type="SAM" id="MobiDB-lite"/>
    </source>
</evidence>
<evidence type="ECO:0000256" key="7">
    <source>
        <dbReference type="RuleBase" id="RU367025"/>
    </source>
</evidence>
<feature type="region of interest" description="Disordered" evidence="8">
    <location>
        <begin position="1"/>
        <end position="24"/>
    </location>
</feature>
<gene>
    <name evidence="9" type="ORF">SCLTRI_LOCUS3755</name>
</gene>
<dbReference type="OrthoDB" id="190958at2759"/>